<dbReference type="InterPro" id="IPR047657">
    <property type="entry name" value="PmbA"/>
</dbReference>
<dbReference type="EMBL" id="RBIE01000001">
    <property type="protein sequence ID" value="RKQ63720.1"/>
    <property type="molecule type" value="Genomic_DNA"/>
</dbReference>
<dbReference type="Pfam" id="PF19289">
    <property type="entry name" value="PmbA_TldD_3rd"/>
    <property type="match status" value="1"/>
</dbReference>
<dbReference type="Proteomes" id="UP000280881">
    <property type="component" value="Unassembled WGS sequence"/>
</dbReference>
<dbReference type="InterPro" id="IPR035068">
    <property type="entry name" value="TldD/PmbA_N"/>
</dbReference>
<evidence type="ECO:0000313" key="6">
    <source>
        <dbReference type="Proteomes" id="UP000280881"/>
    </source>
</evidence>
<evidence type="ECO:0000313" key="5">
    <source>
        <dbReference type="EMBL" id="RKQ63720.1"/>
    </source>
</evidence>
<dbReference type="InterPro" id="IPR045570">
    <property type="entry name" value="Metalloprtase-TldD/E_cen_dom"/>
</dbReference>
<accession>A0A420W8S4</accession>
<gene>
    <name evidence="5" type="ORF">C7457_0600</name>
</gene>
<feature type="domain" description="Metalloprotease TldD/E N-terminal" evidence="2">
    <location>
        <begin position="20"/>
        <end position="84"/>
    </location>
</feature>
<dbReference type="InterPro" id="IPR036059">
    <property type="entry name" value="TldD/PmbA_sf"/>
</dbReference>
<proteinExistence type="inferred from homology"/>
<evidence type="ECO:0000256" key="1">
    <source>
        <dbReference type="ARBA" id="ARBA00005836"/>
    </source>
</evidence>
<reference evidence="5 6" key="1">
    <citation type="submission" date="2018-10" db="EMBL/GenBank/DDBJ databases">
        <title>Genomic Encyclopedia of Type Strains, Phase IV (KMG-IV): sequencing the most valuable type-strain genomes for metagenomic binning, comparative biology and taxonomic classification.</title>
        <authorList>
            <person name="Goeker M."/>
        </authorList>
    </citation>
    <scope>NUCLEOTIDE SEQUENCE [LARGE SCALE GENOMIC DNA]</scope>
    <source>
        <strain evidence="5 6">DSM 15521</strain>
    </source>
</reference>
<organism evidence="5 6">
    <name type="scientific">Thermovibrio guaymasensis</name>
    <dbReference type="NCBI Taxonomy" id="240167"/>
    <lineage>
        <taxon>Bacteria</taxon>
        <taxon>Pseudomonadati</taxon>
        <taxon>Aquificota</taxon>
        <taxon>Aquificia</taxon>
        <taxon>Desulfurobacteriales</taxon>
        <taxon>Desulfurobacteriaceae</taxon>
        <taxon>Thermovibrio</taxon>
    </lineage>
</organism>
<comment type="similarity">
    <text evidence="1">Belongs to the peptidase U62 family.</text>
</comment>
<dbReference type="OrthoDB" id="9803213at2"/>
<dbReference type="InterPro" id="IPR045569">
    <property type="entry name" value="Metalloprtase-TldD/E_C"/>
</dbReference>
<dbReference type="GO" id="GO:0005829">
    <property type="term" value="C:cytosol"/>
    <property type="evidence" value="ECO:0007669"/>
    <property type="project" value="TreeGrafter"/>
</dbReference>
<dbReference type="RefSeq" id="WP_121169957.1">
    <property type="nucleotide sequence ID" value="NZ_RBIE01000001.1"/>
</dbReference>
<dbReference type="Gene3D" id="3.30.2290.10">
    <property type="entry name" value="PmbA/TldD superfamily"/>
    <property type="match status" value="1"/>
</dbReference>
<evidence type="ECO:0000259" key="3">
    <source>
        <dbReference type="Pfam" id="PF19289"/>
    </source>
</evidence>
<dbReference type="Pfam" id="PF01523">
    <property type="entry name" value="PmbA_TldD_1st"/>
    <property type="match status" value="1"/>
</dbReference>
<evidence type="ECO:0000259" key="4">
    <source>
        <dbReference type="Pfam" id="PF19290"/>
    </source>
</evidence>
<comment type="caution">
    <text evidence="5">The sequence shown here is derived from an EMBL/GenBank/DDBJ whole genome shotgun (WGS) entry which is preliminary data.</text>
</comment>
<protein>
    <submittedName>
        <fullName evidence="5">PmbA protein</fullName>
    </submittedName>
</protein>
<dbReference type="InterPro" id="IPR002510">
    <property type="entry name" value="Metalloprtase-TldD/E_N"/>
</dbReference>
<evidence type="ECO:0000259" key="2">
    <source>
        <dbReference type="Pfam" id="PF01523"/>
    </source>
</evidence>
<dbReference type="AlphaFoldDB" id="A0A420W8S4"/>
<dbReference type="Pfam" id="PF19290">
    <property type="entry name" value="PmbA_TldD_2nd"/>
    <property type="match status" value="1"/>
</dbReference>
<feature type="domain" description="Metalloprotease TldD/E C-terminal" evidence="3">
    <location>
        <begin position="222"/>
        <end position="441"/>
    </location>
</feature>
<name>A0A420W8S4_9BACT</name>
<feature type="domain" description="Metalloprotease TldD/E central" evidence="4">
    <location>
        <begin position="110"/>
        <end position="215"/>
    </location>
</feature>
<keyword evidence="6" id="KW-1185">Reference proteome</keyword>
<dbReference type="GO" id="GO:0008237">
    <property type="term" value="F:metallopeptidase activity"/>
    <property type="evidence" value="ECO:0007669"/>
    <property type="project" value="InterPro"/>
</dbReference>
<dbReference type="PANTHER" id="PTHR43421">
    <property type="entry name" value="METALLOPROTEASE PMBA"/>
    <property type="match status" value="1"/>
</dbReference>
<dbReference type="GO" id="GO:0006508">
    <property type="term" value="P:proteolysis"/>
    <property type="evidence" value="ECO:0007669"/>
    <property type="project" value="InterPro"/>
</dbReference>
<sequence>MVELIEKASSILKKLGVEKYDIYALLGEGTTVEVKDGAVEKLKSSQRKGVAIRVVIDGKLGFAYTNDTSEDGVRIAIECARDNAQSCEPDDYVFSTPSENDVGFPLADEEFEKIPTERKIEIALELEERARTQDRRVERVRKASYGDSFTTVYYYNSNGNSFSYSTTNYWLSILLAAREGDSSQIGWDYQSKRFFSELNPVEVAVGAASSAVELLGAKPMKTCRIPVIFKNRVFAELIEALSSAFLGHNVLRRKSLFADKLSHEVASHVLNLYDDPLHKDGTGSAPYDDEGTATKKKAIIERGTLKNFLVDLYTAKKLGLNPTGNGIRPSISNPPTCGVTNLVVERGALGLEELIKTPKEVLLITDAMGIHTINPISGEFSIGISGIYYHDGEKVTPVSGMTVAGNVKELLNGITEVGSDQKWLGNVCSPSVLVKELTVSGE</sequence>
<dbReference type="SUPFAM" id="SSF111283">
    <property type="entry name" value="Putative modulator of DNA gyrase, PmbA/TldD"/>
    <property type="match status" value="1"/>
</dbReference>
<dbReference type="PANTHER" id="PTHR43421:SF1">
    <property type="entry name" value="METALLOPROTEASE PMBA"/>
    <property type="match status" value="1"/>
</dbReference>